<feature type="active site" evidence="3">
    <location>
        <position position="245"/>
    </location>
</feature>
<evidence type="ECO:0000256" key="3">
    <source>
        <dbReference type="PROSITE-ProRule" id="PRU10007"/>
    </source>
</evidence>
<organism evidence="7 8">
    <name type="scientific">Georgenia yuyongxinii</name>
    <dbReference type="NCBI Taxonomy" id="2589797"/>
    <lineage>
        <taxon>Bacteria</taxon>
        <taxon>Bacillati</taxon>
        <taxon>Actinomycetota</taxon>
        <taxon>Actinomycetes</taxon>
        <taxon>Micrococcales</taxon>
        <taxon>Bogoriellaceae</taxon>
        <taxon>Georgenia</taxon>
    </lineage>
</organism>
<proteinExistence type="inferred from homology"/>
<evidence type="ECO:0000259" key="6">
    <source>
        <dbReference type="Pfam" id="PF00171"/>
    </source>
</evidence>
<evidence type="ECO:0000313" key="8">
    <source>
        <dbReference type="Proteomes" id="UP000318693"/>
    </source>
</evidence>
<dbReference type="AlphaFoldDB" id="A0A552WR43"/>
<dbReference type="FunFam" id="3.40.605.10:FF:000001">
    <property type="entry name" value="Aldehyde dehydrogenase 1"/>
    <property type="match status" value="1"/>
</dbReference>
<dbReference type="PROSITE" id="PS00687">
    <property type="entry name" value="ALDEHYDE_DEHYDR_GLU"/>
    <property type="match status" value="1"/>
</dbReference>
<name>A0A552WR43_9MICO</name>
<dbReference type="SUPFAM" id="SSF53720">
    <property type="entry name" value="ALDH-like"/>
    <property type="match status" value="1"/>
</dbReference>
<dbReference type="InterPro" id="IPR016163">
    <property type="entry name" value="Ald_DH_C"/>
</dbReference>
<evidence type="ECO:0000256" key="2">
    <source>
        <dbReference type="ARBA" id="ARBA00023002"/>
    </source>
</evidence>
<reference evidence="7 8" key="1">
    <citation type="submission" date="2019-07" db="EMBL/GenBank/DDBJ databases">
        <title>Georgenia wutianyii sp. nov. and Georgenia *** sp. nov. isolated from plateau pika (Ochotona curzoniae) in the Qinghai-Tibet plateau of China.</title>
        <authorList>
            <person name="Tian Z."/>
        </authorList>
    </citation>
    <scope>NUCLEOTIDE SEQUENCE [LARGE SCALE GENOMIC DNA]</scope>
    <source>
        <strain evidence="7 8">Z446</strain>
    </source>
</reference>
<keyword evidence="8" id="KW-1185">Reference proteome</keyword>
<dbReference type="InterPro" id="IPR015590">
    <property type="entry name" value="Aldehyde_DH_dom"/>
</dbReference>
<keyword evidence="2 4" id="KW-0560">Oxidoreductase</keyword>
<accession>A0A552WR43</accession>
<dbReference type="InterPro" id="IPR029510">
    <property type="entry name" value="Ald_DH_CS_GLU"/>
</dbReference>
<dbReference type="EMBL" id="VJXR01000027">
    <property type="protein sequence ID" value="TRW45205.1"/>
    <property type="molecule type" value="Genomic_DNA"/>
</dbReference>
<evidence type="ECO:0000256" key="1">
    <source>
        <dbReference type="ARBA" id="ARBA00009986"/>
    </source>
</evidence>
<dbReference type="InterPro" id="IPR016162">
    <property type="entry name" value="Ald_DH_N"/>
</dbReference>
<gene>
    <name evidence="7" type="ORF">FJ693_10435</name>
</gene>
<sequence length="491" mass="51952">MHQYIDGEYRDGHGETGRRIDPTTGEVAETIRYADPTDVDAAVAAAKRAFPAWSALSPAERADAMLRLATELDRRSGELAALETAQTGKSLRMSTEFDVPGTIDNTAFFAGAARQLQGLAAGEYAGRATSMIRREPIGVVGSISPWNYPLQMAGWKILPAIAAGNTIVLKPSELTPGTSLIFAEAATAAGLPAGVVNIVTGTGQVAGEHLVRHPDVAMTSFTGSTAVGRRIMEMASATAKRVHLELGGKAPFVVFDDADLEAAARGAVGGSIINGGQDCTAATRAYVHHSLFEAFTERVAELMEQVVVGTPTEEATDLGSLITHAHRDKVAGFVDRARAAGARVLTGGEAPNGTLAAGAFYRPTLVVDAAQDSEIVQQEVFGPVLVALPFDTDDDAIALANDTPYGLAASAWTNDLNRSLRASEEIQAGCVWINDHITITSEMPHGGYKASGFGKDMSPYSLEEYTNVKHVLASREPGPGRPWHDTVFRVR</sequence>
<comment type="caution">
    <text evidence="7">The sequence shown here is derived from an EMBL/GenBank/DDBJ whole genome shotgun (WGS) entry which is preliminary data.</text>
</comment>
<evidence type="ECO:0000256" key="5">
    <source>
        <dbReference type="SAM" id="MobiDB-lite"/>
    </source>
</evidence>
<dbReference type="FunFam" id="3.40.309.10:FF:000009">
    <property type="entry name" value="Aldehyde dehydrogenase A"/>
    <property type="match status" value="1"/>
</dbReference>
<dbReference type="Gene3D" id="3.40.605.10">
    <property type="entry name" value="Aldehyde Dehydrogenase, Chain A, domain 1"/>
    <property type="match status" value="1"/>
</dbReference>
<evidence type="ECO:0000313" key="7">
    <source>
        <dbReference type="EMBL" id="TRW45205.1"/>
    </source>
</evidence>
<dbReference type="Gene3D" id="3.40.309.10">
    <property type="entry name" value="Aldehyde Dehydrogenase, Chain A, domain 2"/>
    <property type="match status" value="1"/>
</dbReference>
<dbReference type="Proteomes" id="UP000318693">
    <property type="component" value="Unassembled WGS sequence"/>
</dbReference>
<feature type="region of interest" description="Disordered" evidence="5">
    <location>
        <begin position="1"/>
        <end position="21"/>
    </location>
</feature>
<feature type="domain" description="Aldehyde dehydrogenase" evidence="6">
    <location>
        <begin position="11"/>
        <end position="471"/>
    </location>
</feature>
<comment type="similarity">
    <text evidence="1 4">Belongs to the aldehyde dehydrogenase family.</text>
</comment>
<dbReference type="Pfam" id="PF00171">
    <property type="entry name" value="Aldedh"/>
    <property type="match status" value="1"/>
</dbReference>
<protein>
    <submittedName>
        <fullName evidence="7">Gamma-aminobutyraldehyde dehydrogenase</fullName>
    </submittedName>
</protein>
<dbReference type="NCBIfam" id="NF010000">
    <property type="entry name" value="PRK13473.1"/>
    <property type="match status" value="1"/>
</dbReference>
<dbReference type="PANTHER" id="PTHR11699">
    <property type="entry name" value="ALDEHYDE DEHYDROGENASE-RELATED"/>
    <property type="match status" value="1"/>
</dbReference>
<dbReference type="GO" id="GO:0016620">
    <property type="term" value="F:oxidoreductase activity, acting on the aldehyde or oxo group of donors, NAD or NADP as acceptor"/>
    <property type="evidence" value="ECO:0007669"/>
    <property type="project" value="InterPro"/>
</dbReference>
<dbReference type="InterPro" id="IPR016161">
    <property type="entry name" value="Ald_DH/histidinol_DH"/>
</dbReference>
<dbReference type="RefSeq" id="WP_143418479.1">
    <property type="nucleotide sequence ID" value="NZ_VJXR01000027.1"/>
</dbReference>
<evidence type="ECO:0000256" key="4">
    <source>
        <dbReference type="RuleBase" id="RU003345"/>
    </source>
</evidence>